<dbReference type="GO" id="GO:0004053">
    <property type="term" value="F:arginase activity"/>
    <property type="evidence" value="ECO:0007669"/>
    <property type="project" value="UniProtKB-EC"/>
</dbReference>
<evidence type="ECO:0000256" key="5">
    <source>
        <dbReference type="ARBA" id="ARBA00022503"/>
    </source>
</evidence>
<evidence type="ECO:0000256" key="11">
    <source>
        <dbReference type="PROSITE-ProRule" id="PRU00742"/>
    </source>
</evidence>
<dbReference type="FunFam" id="3.40.800.10:FF:000005">
    <property type="entry name" value="Arginase"/>
    <property type="match status" value="1"/>
</dbReference>
<sequence length="351" mass="37756">MAVTVVEEKLMEMLIHTSPSLFSFTYTLQSAIDSMSSFQSTHPFLKHPRTVAVIPCPFSGGQPRAGVDKGPKELLAAGLLEGLQSLGYSTVLDELKLPTSAAGLDAPVGILKNSRLVSEANQELTKLVSKHAGLGQLVLTLGGDHSLAIGTVSGTLETYPEACLIWIDAHADINTPQSTTSGNLHGCPLSFMLSSIHAGKDLEPFTWIKPCLDPARLVYIGLRDVDEGERKILKEHKIRCFSMHDVDRHGIGKVMEMALEAVNSGLKRPIHLSFDVDALDPTVAPSTGTPVRGGLTFREGHYICETIYETGCLVSMDLMEVNPNLKSASDVTQTLSVGQSLIRSALGETLL</sequence>
<evidence type="ECO:0000256" key="6">
    <source>
        <dbReference type="ARBA" id="ARBA00022723"/>
    </source>
</evidence>
<dbReference type="Proteomes" id="UP000886653">
    <property type="component" value="Unassembled WGS sequence"/>
</dbReference>
<dbReference type="GO" id="GO:0005634">
    <property type="term" value="C:nucleus"/>
    <property type="evidence" value="ECO:0007669"/>
    <property type="project" value="TreeGrafter"/>
</dbReference>
<dbReference type="NCBIfam" id="TIGR01229">
    <property type="entry name" value="rocF_arginase"/>
    <property type="match status" value="1"/>
</dbReference>
<evidence type="ECO:0000256" key="1">
    <source>
        <dbReference type="ARBA" id="ARBA00005098"/>
    </source>
</evidence>
<dbReference type="InterPro" id="IPR014033">
    <property type="entry name" value="Arginase"/>
</dbReference>
<keyword evidence="5 13" id="KW-0056">Arginine metabolism</keyword>
<dbReference type="CDD" id="cd09989">
    <property type="entry name" value="Arginase"/>
    <property type="match status" value="1"/>
</dbReference>
<feature type="binding site" evidence="10">
    <location>
        <position position="168"/>
    </location>
    <ligand>
        <name>Mn(2+)</name>
        <dbReference type="ChEBI" id="CHEBI:29035"/>
        <label>1</label>
    </ligand>
</feature>
<comment type="similarity">
    <text evidence="11 12">Belongs to the arginase family.</text>
</comment>
<dbReference type="InterPro" id="IPR006035">
    <property type="entry name" value="Ureohydrolase"/>
</dbReference>
<evidence type="ECO:0000256" key="3">
    <source>
        <dbReference type="ARBA" id="ARBA00018123"/>
    </source>
</evidence>
<dbReference type="PROSITE" id="PS51409">
    <property type="entry name" value="ARGINASE_2"/>
    <property type="match status" value="1"/>
</dbReference>
<comment type="catalytic activity">
    <reaction evidence="9 13">
        <text>L-arginine + H2O = urea + L-ornithine</text>
        <dbReference type="Rhea" id="RHEA:20569"/>
        <dbReference type="ChEBI" id="CHEBI:15377"/>
        <dbReference type="ChEBI" id="CHEBI:16199"/>
        <dbReference type="ChEBI" id="CHEBI:32682"/>
        <dbReference type="ChEBI" id="CHEBI:46911"/>
        <dbReference type="EC" id="3.5.3.1"/>
    </reaction>
</comment>
<keyword evidence="6 10" id="KW-0479">Metal-binding</keyword>
<comment type="caution">
    <text evidence="14">The sequence shown here is derived from an EMBL/GenBank/DDBJ whole genome shotgun (WGS) entry which is preliminary data.</text>
</comment>
<dbReference type="GO" id="GO:0005829">
    <property type="term" value="C:cytosol"/>
    <property type="evidence" value="ECO:0007669"/>
    <property type="project" value="TreeGrafter"/>
</dbReference>
<reference evidence="14" key="1">
    <citation type="submission" date="2013-11" db="EMBL/GenBank/DDBJ databases">
        <title>Genome sequence of the fusiform rust pathogen reveals effectors for host alternation and coevolution with pine.</title>
        <authorList>
            <consortium name="DOE Joint Genome Institute"/>
            <person name="Smith K."/>
            <person name="Pendleton A."/>
            <person name="Kubisiak T."/>
            <person name="Anderson C."/>
            <person name="Salamov A."/>
            <person name="Aerts A."/>
            <person name="Riley R."/>
            <person name="Clum A."/>
            <person name="Lindquist E."/>
            <person name="Ence D."/>
            <person name="Campbell M."/>
            <person name="Kronenberg Z."/>
            <person name="Feau N."/>
            <person name="Dhillon B."/>
            <person name="Hamelin R."/>
            <person name="Burleigh J."/>
            <person name="Smith J."/>
            <person name="Yandell M."/>
            <person name="Nelson C."/>
            <person name="Grigoriev I."/>
            <person name="Davis J."/>
        </authorList>
    </citation>
    <scope>NUCLEOTIDE SEQUENCE</scope>
    <source>
        <strain evidence="14">G11</strain>
    </source>
</reference>
<organism evidence="14 15">
    <name type="scientific">Cronartium quercuum f. sp. fusiforme G11</name>
    <dbReference type="NCBI Taxonomy" id="708437"/>
    <lineage>
        <taxon>Eukaryota</taxon>
        <taxon>Fungi</taxon>
        <taxon>Dikarya</taxon>
        <taxon>Basidiomycota</taxon>
        <taxon>Pucciniomycotina</taxon>
        <taxon>Pucciniomycetes</taxon>
        <taxon>Pucciniales</taxon>
        <taxon>Coleosporiaceae</taxon>
        <taxon>Cronartium</taxon>
    </lineage>
</organism>
<gene>
    <name evidence="14" type="ORF">CROQUDRAFT_715043</name>
</gene>
<feature type="binding site" evidence="10">
    <location>
        <position position="277"/>
    </location>
    <ligand>
        <name>Mn(2+)</name>
        <dbReference type="ChEBI" id="CHEBI:29035"/>
        <label>1</label>
    </ligand>
</feature>
<evidence type="ECO:0000256" key="2">
    <source>
        <dbReference type="ARBA" id="ARBA00012168"/>
    </source>
</evidence>
<dbReference type="PANTHER" id="PTHR43782">
    <property type="entry name" value="ARGINASE"/>
    <property type="match status" value="1"/>
</dbReference>
<dbReference type="InterPro" id="IPR023696">
    <property type="entry name" value="Ureohydrolase_dom_sf"/>
</dbReference>
<evidence type="ECO:0000256" key="8">
    <source>
        <dbReference type="ARBA" id="ARBA00023211"/>
    </source>
</evidence>
<feature type="binding site" evidence="10">
    <location>
        <position position="275"/>
    </location>
    <ligand>
        <name>Mn(2+)</name>
        <dbReference type="ChEBI" id="CHEBI:29035"/>
        <label>1</label>
    </ligand>
</feature>
<dbReference type="PRINTS" id="PR00116">
    <property type="entry name" value="ARGINASE"/>
</dbReference>
<keyword evidence="4" id="KW-0835">Urea cycle</keyword>
<feature type="binding site" evidence="10">
    <location>
        <position position="170"/>
    </location>
    <ligand>
        <name>Mn(2+)</name>
        <dbReference type="ChEBI" id="CHEBI:29035"/>
        <label>1</label>
    </ligand>
</feature>
<evidence type="ECO:0000313" key="15">
    <source>
        <dbReference type="Proteomes" id="UP000886653"/>
    </source>
</evidence>
<evidence type="ECO:0000256" key="13">
    <source>
        <dbReference type="RuleBase" id="RU361159"/>
    </source>
</evidence>
<dbReference type="GO" id="GO:0000050">
    <property type="term" value="P:urea cycle"/>
    <property type="evidence" value="ECO:0007669"/>
    <property type="project" value="UniProtKB-KW"/>
</dbReference>
<dbReference type="Gene3D" id="3.40.800.10">
    <property type="entry name" value="Ureohydrolase domain"/>
    <property type="match status" value="1"/>
</dbReference>
<keyword evidence="15" id="KW-1185">Reference proteome</keyword>
<dbReference type="AlphaFoldDB" id="A0A9P6TCN5"/>
<comment type="pathway">
    <text evidence="1">Nitrogen metabolism; urea cycle; L-ornithine and urea from L-arginine: step 1/1.</text>
</comment>
<dbReference type="EC" id="3.5.3.1" evidence="2 13"/>
<name>A0A9P6TCN5_9BASI</name>
<feature type="binding site" evidence="10">
    <location>
        <position position="145"/>
    </location>
    <ligand>
        <name>Mn(2+)</name>
        <dbReference type="ChEBI" id="CHEBI:29035"/>
        <label>1</label>
    </ligand>
</feature>
<evidence type="ECO:0000313" key="14">
    <source>
        <dbReference type="EMBL" id="KAG0147502.1"/>
    </source>
</evidence>
<evidence type="ECO:0000256" key="7">
    <source>
        <dbReference type="ARBA" id="ARBA00022801"/>
    </source>
</evidence>
<dbReference type="OrthoDB" id="9992747at2759"/>
<protein>
    <recommendedName>
        <fullName evidence="3 13">Arginase</fullName>
        <ecNumber evidence="2 13">3.5.3.1</ecNumber>
    </recommendedName>
</protein>
<dbReference type="SUPFAM" id="SSF52768">
    <property type="entry name" value="Arginase/deacetylase"/>
    <property type="match status" value="1"/>
</dbReference>
<evidence type="ECO:0000256" key="9">
    <source>
        <dbReference type="ARBA" id="ARBA00047391"/>
    </source>
</evidence>
<dbReference type="Pfam" id="PF00491">
    <property type="entry name" value="Arginase"/>
    <property type="match status" value="1"/>
</dbReference>
<dbReference type="PANTHER" id="PTHR43782:SF3">
    <property type="entry name" value="ARGINASE"/>
    <property type="match status" value="1"/>
</dbReference>
<dbReference type="InterPro" id="IPR020855">
    <property type="entry name" value="Ureohydrolase_Mn_BS"/>
</dbReference>
<dbReference type="PROSITE" id="PS01053">
    <property type="entry name" value="ARGINASE_1"/>
    <property type="match status" value="1"/>
</dbReference>
<keyword evidence="8 10" id="KW-0464">Manganese</keyword>
<comment type="cofactor">
    <cofactor evidence="10 13">
        <name>Mn(2+)</name>
        <dbReference type="ChEBI" id="CHEBI:29035"/>
    </cofactor>
    <text evidence="10 13">Binds 2 manganese ions per subunit.</text>
</comment>
<evidence type="ECO:0000256" key="4">
    <source>
        <dbReference type="ARBA" id="ARBA00022436"/>
    </source>
</evidence>
<evidence type="ECO:0000256" key="10">
    <source>
        <dbReference type="PIRSR" id="PIRSR036979-1"/>
    </source>
</evidence>
<dbReference type="EMBL" id="MU167247">
    <property type="protein sequence ID" value="KAG0147502.1"/>
    <property type="molecule type" value="Genomic_DNA"/>
</dbReference>
<dbReference type="PIRSF" id="PIRSF036979">
    <property type="entry name" value="Arginase"/>
    <property type="match status" value="1"/>
</dbReference>
<keyword evidence="7 12" id="KW-0378">Hydrolase</keyword>
<proteinExistence type="inferred from homology"/>
<dbReference type="GO" id="GO:0030145">
    <property type="term" value="F:manganese ion binding"/>
    <property type="evidence" value="ECO:0007669"/>
    <property type="project" value="TreeGrafter"/>
</dbReference>
<accession>A0A9P6TCN5</accession>
<dbReference type="GO" id="GO:0010121">
    <property type="term" value="P:L-arginine catabolic process to proline via ornithine"/>
    <property type="evidence" value="ECO:0007669"/>
    <property type="project" value="UniProtKB-ARBA"/>
</dbReference>
<evidence type="ECO:0000256" key="12">
    <source>
        <dbReference type="RuleBase" id="RU003684"/>
    </source>
</evidence>
<feature type="binding site" evidence="10">
    <location>
        <position position="172"/>
    </location>
    <ligand>
        <name>Mn(2+)</name>
        <dbReference type="ChEBI" id="CHEBI:29035"/>
        <label>1</label>
    </ligand>
</feature>